<dbReference type="KEGG" id="tpol:Mal48_13320"/>
<dbReference type="PANTHER" id="PTHR43840">
    <property type="entry name" value="MITOCHONDRIAL METAL TRANSPORTER 1-RELATED"/>
    <property type="match status" value="1"/>
</dbReference>
<name>A0A517QKD4_9PLAN</name>
<evidence type="ECO:0000256" key="7">
    <source>
        <dbReference type="SAM" id="Phobius"/>
    </source>
</evidence>
<feature type="transmembrane region" description="Helical" evidence="7">
    <location>
        <begin position="188"/>
        <end position="208"/>
    </location>
</feature>
<sequence length="340" mass="37305">MIVERYNGTSDSFHRLKLLPVERIDALLDRTEISRTYAEVTQAAFLGLVINLLLGVVKLIGGIFGNSFSLIADAVNSIGDVVATIVVLFALRVAQRPADAEHPYGHTRAEGIAASNVALLIIVSAVFVGWEAIQRINAQHEIPPVWTLWIAGANVLIKEGLYQYNVRVGIRTGSSAIIANAWDHRSDAFCSLAVLTGLTVILLGGPQYIWADKVASLVVVAAIVWSGTQLFRSSASELMDVQANSEFVDHIREVALSVEGVEDVETLWVRKSGLEFFADIHIEVDQHLSVATGHRIGHQVKDRLLLEFSNLRDVLVHLEPFPHTHELIQTVEESPENSEG</sequence>
<gene>
    <name evidence="10" type="ORF">Mal48_13320</name>
</gene>
<keyword evidence="6 7" id="KW-0472">Membrane</keyword>
<dbReference type="Proteomes" id="UP000315724">
    <property type="component" value="Chromosome"/>
</dbReference>
<evidence type="ECO:0000256" key="2">
    <source>
        <dbReference type="ARBA" id="ARBA00008114"/>
    </source>
</evidence>
<feature type="transmembrane region" description="Helical" evidence="7">
    <location>
        <begin position="111"/>
        <end position="130"/>
    </location>
</feature>
<dbReference type="GO" id="GO:0008324">
    <property type="term" value="F:monoatomic cation transmembrane transporter activity"/>
    <property type="evidence" value="ECO:0007669"/>
    <property type="project" value="InterPro"/>
</dbReference>
<feature type="transmembrane region" description="Helical" evidence="7">
    <location>
        <begin position="71"/>
        <end position="91"/>
    </location>
</feature>
<dbReference type="InterPro" id="IPR050291">
    <property type="entry name" value="CDF_Transporter"/>
</dbReference>
<feature type="transmembrane region" description="Helical" evidence="7">
    <location>
        <begin position="43"/>
        <end position="64"/>
    </location>
</feature>
<comment type="subcellular location">
    <subcellularLocation>
        <location evidence="1">Membrane</location>
        <topology evidence="1">Multi-pass membrane protein</topology>
    </subcellularLocation>
</comment>
<evidence type="ECO:0000256" key="6">
    <source>
        <dbReference type="ARBA" id="ARBA00023136"/>
    </source>
</evidence>
<keyword evidence="3" id="KW-0813">Transport</keyword>
<dbReference type="Pfam" id="PF01545">
    <property type="entry name" value="Cation_efflux"/>
    <property type="match status" value="1"/>
</dbReference>
<dbReference type="Gene3D" id="1.20.1510.10">
    <property type="entry name" value="Cation efflux protein transmembrane domain"/>
    <property type="match status" value="1"/>
</dbReference>
<dbReference type="AlphaFoldDB" id="A0A517QKD4"/>
<dbReference type="Pfam" id="PF16916">
    <property type="entry name" value="ZT_dimer"/>
    <property type="match status" value="1"/>
</dbReference>
<dbReference type="InterPro" id="IPR002524">
    <property type="entry name" value="Cation_efflux"/>
</dbReference>
<evidence type="ECO:0000256" key="4">
    <source>
        <dbReference type="ARBA" id="ARBA00022692"/>
    </source>
</evidence>
<evidence type="ECO:0000259" key="8">
    <source>
        <dbReference type="Pfam" id="PF01545"/>
    </source>
</evidence>
<feature type="domain" description="Cation efflux protein cytoplasmic" evidence="9">
    <location>
        <begin position="245"/>
        <end position="320"/>
    </location>
</feature>
<evidence type="ECO:0000259" key="9">
    <source>
        <dbReference type="Pfam" id="PF16916"/>
    </source>
</evidence>
<keyword evidence="11" id="KW-1185">Reference proteome</keyword>
<dbReference type="Gene3D" id="3.30.70.1350">
    <property type="entry name" value="Cation efflux protein, cytoplasmic domain"/>
    <property type="match status" value="1"/>
</dbReference>
<dbReference type="NCBIfam" id="TIGR01297">
    <property type="entry name" value="CDF"/>
    <property type="match status" value="1"/>
</dbReference>
<dbReference type="OrthoDB" id="9806522at2"/>
<dbReference type="SUPFAM" id="SSF160240">
    <property type="entry name" value="Cation efflux protein cytoplasmic domain-like"/>
    <property type="match status" value="1"/>
</dbReference>
<proteinExistence type="inferred from homology"/>
<dbReference type="InterPro" id="IPR036837">
    <property type="entry name" value="Cation_efflux_CTD_sf"/>
</dbReference>
<accession>A0A517QKD4</accession>
<dbReference type="InterPro" id="IPR027469">
    <property type="entry name" value="Cation_efflux_TMD_sf"/>
</dbReference>
<keyword evidence="4 7" id="KW-0812">Transmembrane</keyword>
<evidence type="ECO:0000256" key="5">
    <source>
        <dbReference type="ARBA" id="ARBA00022989"/>
    </source>
</evidence>
<feature type="domain" description="Cation efflux protein transmembrane" evidence="8">
    <location>
        <begin position="45"/>
        <end position="239"/>
    </location>
</feature>
<dbReference type="SUPFAM" id="SSF161111">
    <property type="entry name" value="Cation efflux protein transmembrane domain-like"/>
    <property type="match status" value="1"/>
</dbReference>
<dbReference type="InterPro" id="IPR027470">
    <property type="entry name" value="Cation_efflux_CTD"/>
</dbReference>
<dbReference type="InterPro" id="IPR058533">
    <property type="entry name" value="Cation_efflux_TM"/>
</dbReference>
<dbReference type="FunFam" id="1.20.1510.10:FF:000006">
    <property type="entry name" value="Divalent cation efflux transporter"/>
    <property type="match status" value="1"/>
</dbReference>
<evidence type="ECO:0000313" key="10">
    <source>
        <dbReference type="EMBL" id="QDT32091.1"/>
    </source>
</evidence>
<organism evidence="10 11">
    <name type="scientific">Thalassoglobus polymorphus</name>
    <dbReference type="NCBI Taxonomy" id="2527994"/>
    <lineage>
        <taxon>Bacteria</taxon>
        <taxon>Pseudomonadati</taxon>
        <taxon>Planctomycetota</taxon>
        <taxon>Planctomycetia</taxon>
        <taxon>Planctomycetales</taxon>
        <taxon>Planctomycetaceae</taxon>
        <taxon>Thalassoglobus</taxon>
    </lineage>
</organism>
<reference evidence="10 11" key="1">
    <citation type="submission" date="2019-02" db="EMBL/GenBank/DDBJ databases">
        <title>Deep-cultivation of Planctomycetes and their phenomic and genomic characterization uncovers novel biology.</title>
        <authorList>
            <person name="Wiegand S."/>
            <person name="Jogler M."/>
            <person name="Boedeker C."/>
            <person name="Pinto D."/>
            <person name="Vollmers J."/>
            <person name="Rivas-Marin E."/>
            <person name="Kohn T."/>
            <person name="Peeters S.H."/>
            <person name="Heuer A."/>
            <person name="Rast P."/>
            <person name="Oberbeckmann S."/>
            <person name="Bunk B."/>
            <person name="Jeske O."/>
            <person name="Meyerdierks A."/>
            <person name="Storesund J.E."/>
            <person name="Kallscheuer N."/>
            <person name="Luecker S."/>
            <person name="Lage O.M."/>
            <person name="Pohl T."/>
            <person name="Merkel B.J."/>
            <person name="Hornburger P."/>
            <person name="Mueller R.-W."/>
            <person name="Bruemmer F."/>
            <person name="Labrenz M."/>
            <person name="Spormann A.M."/>
            <person name="Op den Camp H."/>
            <person name="Overmann J."/>
            <person name="Amann R."/>
            <person name="Jetten M.S.M."/>
            <person name="Mascher T."/>
            <person name="Medema M.H."/>
            <person name="Devos D.P."/>
            <person name="Kaster A.-K."/>
            <person name="Ovreas L."/>
            <person name="Rohde M."/>
            <person name="Galperin M.Y."/>
            <person name="Jogler C."/>
        </authorList>
    </citation>
    <scope>NUCLEOTIDE SEQUENCE [LARGE SCALE GENOMIC DNA]</scope>
    <source>
        <strain evidence="10 11">Mal48</strain>
    </source>
</reference>
<evidence type="ECO:0000313" key="11">
    <source>
        <dbReference type="Proteomes" id="UP000315724"/>
    </source>
</evidence>
<dbReference type="EMBL" id="CP036267">
    <property type="protein sequence ID" value="QDT32091.1"/>
    <property type="molecule type" value="Genomic_DNA"/>
</dbReference>
<evidence type="ECO:0000256" key="3">
    <source>
        <dbReference type="ARBA" id="ARBA00022448"/>
    </source>
</evidence>
<comment type="similarity">
    <text evidence="2">Belongs to the cation diffusion facilitator (CDF) transporter (TC 2.A.4) family.</text>
</comment>
<evidence type="ECO:0000256" key="1">
    <source>
        <dbReference type="ARBA" id="ARBA00004141"/>
    </source>
</evidence>
<keyword evidence="5 7" id="KW-1133">Transmembrane helix</keyword>
<protein>
    <submittedName>
        <fullName evidence="10">Putative cation efflux system protein</fullName>
    </submittedName>
</protein>
<dbReference type="GO" id="GO:0016020">
    <property type="term" value="C:membrane"/>
    <property type="evidence" value="ECO:0007669"/>
    <property type="project" value="UniProtKB-SubCell"/>
</dbReference>
<dbReference type="PANTHER" id="PTHR43840:SF15">
    <property type="entry name" value="MITOCHONDRIAL METAL TRANSPORTER 1-RELATED"/>
    <property type="match status" value="1"/>
</dbReference>